<dbReference type="InterPro" id="IPR036291">
    <property type="entry name" value="NAD(P)-bd_dom_sf"/>
</dbReference>
<name>A0A9Q1JUU8_9CARY</name>
<protein>
    <submittedName>
        <fullName evidence="3">Uncharacterized protein</fullName>
    </submittedName>
</protein>
<gene>
    <name evidence="3" type="ORF">Cgig2_018369</name>
</gene>
<sequence length="271" mass="28987">MEEAKVDSQGNSRRWSLQGMTALVTGGTKGIGHAIVEELAELGAIVHTCARNQVELDACLLDWKAKDLCVSGSVCDVSSGPQREKLMETVNSMFHGKLNILVNNAGGITFYKPTQNYTPEDFSNVMALNLVSAFHLSQLAYPMLKASREGSLIFISSVASLFAFDIGGAYGAAKGAINQLARNLACEWAKDNIRVNSVAPGPIKTSLVEAADNAQEYLKAINSRIALGRIGEPREVSGLVAFLCMPASSYITGQTIFVDGGLTVNCFLPHN</sequence>
<dbReference type="Pfam" id="PF13561">
    <property type="entry name" value="adh_short_C2"/>
    <property type="match status" value="1"/>
</dbReference>
<organism evidence="3 4">
    <name type="scientific">Carnegiea gigantea</name>
    <dbReference type="NCBI Taxonomy" id="171969"/>
    <lineage>
        <taxon>Eukaryota</taxon>
        <taxon>Viridiplantae</taxon>
        <taxon>Streptophyta</taxon>
        <taxon>Embryophyta</taxon>
        <taxon>Tracheophyta</taxon>
        <taxon>Spermatophyta</taxon>
        <taxon>Magnoliopsida</taxon>
        <taxon>eudicotyledons</taxon>
        <taxon>Gunneridae</taxon>
        <taxon>Pentapetalae</taxon>
        <taxon>Caryophyllales</taxon>
        <taxon>Cactineae</taxon>
        <taxon>Cactaceae</taxon>
        <taxon>Cactoideae</taxon>
        <taxon>Echinocereeae</taxon>
        <taxon>Carnegiea</taxon>
    </lineage>
</organism>
<reference evidence="3" key="1">
    <citation type="submission" date="2022-04" db="EMBL/GenBank/DDBJ databases">
        <title>Carnegiea gigantea Genome sequencing and assembly v2.</title>
        <authorList>
            <person name="Copetti D."/>
            <person name="Sanderson M.J."/>
            <person name="Burquez A."/>
            <person name="Wojciechowski M.F."/>
        </authorList>
    </citation>
    <scope>NUCLEOTIDE SEQUENCE</scope>
    <source>
        <strain evidence="3">SGP5-SGP5p</strain>
        <tissue evidence="3">Aerial part</tissue>
    </source>
</reference>
<comment type="caution">
    <text evidence="3">The sequence shown here is derived from an EMBL/GenBank/DDBJ whole genome shotgun (WGS) entry which is preliminary data.</text>
</comment>
<evidence type="ECO:0000256" key="1">
    <source>
        <dbReference type="ARBA" id="ARBA00022857"/>
    </source>
</evidence>
<dbReference type="OrthoDB" id="417891at2759"/>
<dbReference type="InterPro" id="IPR045000">
    <property type="entry name" value="TR"/>
</dbReference>
<dbReference type="FunFam" id="3.40.50.720:FF:000084">
    <property type="entry name" value="Short-chain dehydrogenase reductase"/>
    <property type="match status" value="1"/>
</dbReference>
<accession>A0A9Q1JUU8</accession>
<dbReference type="AlphaFoldDB" id="A0A9Q1JUU8"/>
<evidence type="ECO:0000313" key="3">
    <source>
        <dbReference type="EMBL" id="KAJ8431297.1"/>
    </source>
</evidence>
<dbReference type="Gene3D" id="3.40.50.720">
    <property type="entry name" value="NAD(P)-binding Rossmann-like Domain"/>
    <property type="match status" value="1"/>
</dbReference>
<keyword evidence="1" id="KW-0521">NADP</keyword>
<keyword evidence="4" id="KW-1185">Reference proteome</keyword>
<dbReference type="SUPFAM" id="SSF51735">
    <property type="entry name" value="NAD(P)-binding Rossmann-fold domains"/>
    <property type="match status" value="1"/>
</dbReference>
<dbReference type="PANTHER" id="PTHR42898:SF6">
    <property type="entry name" value="NADP-DEPENDENT MANNITOL DEHYDROGENASE"/>
    <property type="match status" value="1"/>
</dbReference>
<dbReference type="InterPro" id="IPR002347">
    <property type="entry name" value="SDR_fam"/>
</dbReference>
<dbReference type="PRINTS" id="PR00080">
    <property type="entry name" value="SDRFAMILY"/>
</dbReference>
<dbReference type="PROSITE" id="PS00061">
    <property type="entry name" value="ADH_SHORT"/>
    <property type="match status" value="1"/>
</dbReference>
<proteinExistence type="predicted"/>
<evidence type="ECO:0000256" key="2">
    <source>
        <dbReference type="ARBA" id="ARBA00023002"/>
    </source>
</evidence>
<keyword evidence="2" id="KW-0560">Oxidoreductase</keyword>
<dbReference type="PANTHER" id="PTHR42898">
    <property type="entry name" value="TROPINONE REDUCTASE"/>
    <property type="match status" value="1"/>
</dbReference>
<dbReference type="PRINTS" id="PR00081">
    <property type="entry name" value="GDHRDH"/>
</dbReference>
<dbReference type="Proteomes" id="UP001153076">
    <property type="component" value="Unassembled WGS sequence"/>
</dbReference>
<dbReference type="InterPro" id="IPR020904">
    <property type="entry name" value="Sc_DH/Rdtase_CS"/>
</dbReference>
<evidence type="ECO:0000313" key="4">
    <source>
        <dbReference type="Proteomes" id="UP001153076"/>
    </source>
</evidence>
<dbReference type="GO" id="GO:0016491">
    <property type="term" value="F:oxidoreductase activity"/>
    <property type="evidence" value="ECO:0007669"/>
    <property type="project" value="UniProtKB-KW"/>
</dbReference>
<dbReference type="EMBL" id="JAKOGI010000698">
    <property type="protein sequence ID" value="KAJ8431297.1"/>
    <property type="molecule type" value="Genomic_DNA"/>
</dbReference>